<gene>
    <name evidence="4" type="ORF">QYE76_007310</name>
</gene>
<feature type="repeat" description="PPR" evidence="3">
    <location>
        <begin position="269"/>
        <end position="303"/>
    </location>
</feature>
<dbReference type="Proteomes" id="UP001231189">
    <property type="component" value="Unassembled WGS sequence"/>
</dbReference>
<dbReference type="PANTHER" id="PTHR47932">
    <property type="entry name" value="ATPASE EXPRESSION PROTEIN 3"/>
    <property type="match status" value="1"/>
</dbReference>
<feature type="repeat" description="PPR" evidence="3">
    <location>
        <begin position="161"/>
        <end position="196"/>
    </location>
</feature>
<accession>A0AAD8RXD3</accession>
<name>A0AAD8RXD3_LOLMU</name>
<sequence length="317" mass="34491">MSRCGPLVHIQLTVPEISFQVKHHSLRAENCRVARPTPCLASTRPLRCSFSAAGPPPHPPRCPHAHDLFDELLHQDTPVPARALSGFLAALARAPASTACSDGLSLAFALFNRMPRGDGAPVPPPTVHTYGILLDCCYRARQPDLALTIFGRFLRAGLKANIVIVGILLKVLCRAKRTDEAADVLLHRMPHLGCVPDAISYNTVIKGLCDDSRSQHALELLRMMAKQEASCSPDVVSYTTVIHGFLKEGKFSAASNLFHEMVQQGVVPNVVTYSSMIDALCKRGRSREARQILDCAILKGLKPDIVAYSTMLHGYGS</sequence>
<feature type="repeat" description="PPR" evidence="3">
    <location>
        <begin position="197"/>
        <end position="231"/>
    </location>
</feature>
<dbReference type="PROSITE" id="PS51375">
    <property type="entry name" value="PPR"/>
    <property type="match status" value="5"/>
</dbReference>
<feature type="repeat" description="PPR" evidence="3">
    <location>
        <begin position="234"/>
        <end position="268"/>
    </location>
</feature>
<evidence type="ECO:0000313" key="4">
    <source>
        <dbReference type="EMBL" id="KAK1632995.1"/>
    </source>
</evidence>
<protein>
    <recommendedName>
        <fullName evidence="6">Pentatricopeptide repeat-containing protein</fullName>
    </recommendedName>
</protein>
<proteinExistence type="predicted"/>
<dbReference type="NCBIfam" id="TIGR00756">
    <property type="entry name" value="PPR"/>
    <property type="match status" value="5"/>
</dbReference>
<comment type="caution">
    <text evidence="4">The sequence shown here is derived from an EMBL/GenBank/DDBJ whole genome shotgun (WGS) entry which is preliminary data.</text>
</comment>
<organism evidence="4 5">
    <name type="scientific">Lolium multiflorum</name>
    <name type="common">Italian ryegrass</name>
    <name type="synonym">Lolium perenne subsp. multiflorum</name>
    <dbReference type="NCBI Taxonomy" id="4521"/>
    <lineage>
        <taxon>Eukaryota</taxon>
        <taxon>Viridiplantae</taxon>
        <taxon>Streptophyta</taxon>
        <taxon>Embryophyta</taxon>
        <taxon>Tracheophyta</taxon>
        <taxon>Spermatophyta</taxon>
        <taxon>Magnoliopsida</taxon>
        <taxon>Liliopsida</taxon>
        <taxon>Poales</taxon>
        <taxon>Poaceae</taxon>
        <taxon>BOP clade</taxon>
        <taxon>Pooideae</taxon>
        <taxon>Poodae</taxon>
        <taxon>Poeae</taxon>
        <taxon>Poeae Chloroplast Group 2 (Poeae type)</taxon>
        <taxon>Loliodinae</taxon>
        <taxon>Loliinae</taxon>
        <taxon>Lolium</taxon>
    </lineage>
</organism>
<evidence type="ECO:0000256" key="1">
    <source>
        <dbReference type="ARBA" id="ARBA00022737"/>
    </source>
</evidence>
<feature type="repeat" description="PPR" evidence="3">
    <location>
        <begin position="126"/>
        <end position="160"/>
    </location>
</feature>
<keyword evidence="1" id="KW-0677">Repeat</keyword>
<evidence type="ECO:0000256" key="3">
    <source>
        <dbReference type="PROSITE-ProRule" id="PRU00708"/>
    </source>
</evidence>
<dbReference type="Pfam" id="PF01535">
    <property type="entry name" value="PPR"/>
    <property type="match status" value="1"/>
</dbReference>
<dbReference type="EMBL" id="JAUUTY010000005">
    <property type="protein sequence ID" value="KAK1632995.1"/>
    <property type="molecule type" value="Genomic_DNA"/>
</dbReference>
<dbReference type="Gene3D" id="1.25.40.10">
    <property type="entry name" value="Tetratricopeptide repeat domain"/>
    <property type="match status" value="2"/>
</dbReference>
<dbReference type="AlphaFoldDB" id="A0AAD8RXD3"/>
<keyword evidence="5" id="KW-1185">Reference proteome</keyword>
<dbReference type="PANTHER" id="PTHR47932:SF12">
    <property type="entry name" value="PENTACOTRIPEPTIDE-REPEAT REGION OF PRORP DOMAIN-CONTAINING PROTEIN"/>
    <property type="match status" value="1"/>
</dbReference>
<evidence type="ECO:0008006" key="6">
    <source>
        <dbReference type="Google" id="ProtNLM"/>
    </source>
</evidence>
<dbReference type="GO" id="GO:0003729">
    <property type="term" value="F:mRNA binding"/>
    <property type="evidence" value="ECO:0007669"/>
    <property type="project" value="TreeGrafter"/>
</dbReference>
<evidence type="ECO:0000256" key="2">
    <source>
        <dbReference type="ARBA" id="ARBA00022946"/>
    </source>
</evidence>
<dbReference type="InterPro" id="IPR011990">
    <property type="entry name" value="TPR-like_helical_dom_sf"/>
</dbReference>
<dbReference type="InterPro" id="IPR002885">
    <property type="entry name" value="PPR_rpt"/>
</dbReference>
<dbReference type="Pfam" id="PF13041">
    <property type="entry name" value="PPR_2"/>
    <property type="match status" value="2"/>
</dbReference>
<reference evidence="4" key="1">
    <citation type="submission" date="2023-07" db="EMBL/GenBank/DDBJ databases">
        <title>A chromosome-level genome assembly of Lolium multiflorum.</title>
        <authorList>
            <person name="Chen Y."/>
            <person name="Copetti D."/>
            <person name="Kolliker R."/>
            <person name="Studer B."/>
        </authorList>
    </citation>
    <scope>NUCLEOTIDE SEQUENCE</scope>
    <source>
        <strain evidence="4">02402/16</strain>
        <tissue evidence="4">Leaf</tissue>
    </source>
</reference>
<evidence type="ECO:0000313" key="5">
    <source>
        <dbReference type="Proteomes" id="UP001231189"/>
    </source>
</evidence>
<keyword evidence="2" id="KW-0809">Transit peptide</keyword>